<feature type="region of interest" description="Disordered" evidence="1">
    <location>
        <begin position="1"/>
        <end position="110"/>
    </location>
</feature>
<keyword evidence="3" id="KW-1185">Reference proteome</keyword>
<evidence type="ECO:0000313" key="3">
    <source>
        <dbReference type="Proteomes" id="UP000076580"/>
    </source>
</evidence>
<comment type="caution">
    <text evidence="2">The sequence shown here is derived from an EMBL/GenBank/DDBJ whole genome shotgun (WGS) entry which is preliminary data.</text>
</comment>
<dbReference type="RefSeq" id="XP_040655120.1">
    <property type="nucleotide sequence ID" value="XM_040805016.1"/>
</dbReference>
<feature type="compositionally biased region" description="Polar residues" evidence="1">
    <location>
        <begin position="24"/>
        <end position="36"/>
    </location>
</feature>
<gene>
    <name evidence="2" type="ORF">DCS_07732</name>
</gene>
<protein>
    <submittedName>
        <fullName evidence="2">Uncharacterized protein</fullName>
    </submittedName>
</protein>
<organism evidence="2 3">
    <name type="scientific">Drechmeria coniospora</name>
    <name type="common">Nematophagous fungus</name>
    <name type="synonym">Meria coniospora</name>
    <dbReference type="NCBI Taxonomy" id="98403"/>
    <lineage>
        <taxon>Eukaryota</taxon>
        <taxon>Fungi</taxon>
        <taxon>Dikarya</taxon>
        <taxon>Ascomycota</taxon>
        <taxon>Pezizomycotina</taxon>
        <taxon>Sordariomycetes</taxon>
        <taxon>Hypocreomycetidae</taxon>
        <taxon>Hypocreales</taxon>
        <taxon>Ophiocordycipitaceae</taxon>
        <taxon>Drechmeria</taxon>
    </lineage>
</organism>
<dbReference type="AlphaFoldDB" id="A0A151GFA6"/>
<name>A0A151GFA6_DRECN</name>
<feature type="compositionally biased region" description="Polar residues" evidence="1">
    <location>
        <begin position="85"/>
        <end position="109"/>
    </location>
</feature>
<evidence type="ECO:0000313" key="2">
    <source>
        <dbReference type="EMBL" id="KYK55768.1"/>
    </source>
</evidence>
<accession>A0A151GFA6</accession>
<dbReference type="EMBL" id="LAYC01000003">
    <property type="protein sequence ID" value="KYK55768.1"/>
    <property type="molecule type" value="Genomic_DNA"/>
</dbReference>
<sequence>MPGHVGNSDPAESNRQTHHLPSASFLNTLPRKSSQRALVAGENISFQHRNTVPPISPSAATTSNSDDTGGFNTRKTRSTDVHGRQSASPDVSVQNEAPTRGNWTSSARTPWTPGFERAMNQFEPNGSPSIRLPHRIEHGRPGSCISKTLIRPGPVPPRSAAARSIAAAAASNSDSSAGPKVNGVGVDLSSIRESIESTVERQVADALAPLRFIVTSMHGTVTATAQENADFHEQNNTLSRQLDLQYHQIRQHSENTSSQISALLHLIETQSTVGQGVTNSLNILNNVASQLTHAVTNVPHFVGNLVQSSVAPTVQKIVSRGTQTTLDLAISAERQIDSISNNHSEQSAQLERQWDEISNQLAVILQEIRHQPQRLHSVEMESLRQDDVAEDEVKQNKRGVLQEVELSRKCGSRDVKFFFKKLLKIVDRKMERMASSS</sequence>
<dbReference type="InParanoid" id="A0A151GFA6"/>
<feature type="compositionally biased region" description="Polar residues" evidence="1">
    <location>
        <begin position="58"/>
        <end position="73"/>
    </location>
</feature>
<reference evidence="2 3" key="1">
    <citation type="journal article" date="2016" name="Sci. Rep.">
        <title>Insights into Adaptations to a Near-Obligate Nematode Endoparasitic Lifestyle from the Finished Genome of Drechmeria coniospora.</title>
        <authorList>
            <person name="Zhang L."/>
            <person name="Zhou Z."/>
            <person name="Guo Q."/>
            <person name="Fokkens L."/>
            <person name="Miskei M."/>
            <person name="Pocsi I."/>
            <person name="Zhang W."/>
            <person name="Chen M."/>
            <person name="Wang L."/>
            <person name="Sun Y."/>
            <person name="Donzelli B.G."/>
            <person name="Gibson D.M."/>
            <person name="Nelson D.R."/>
            <person name="Luo J.G."/>
            <person name="Rep M."/>
            <person name="Liu H."/>
            <person name="Yang S."/>
            <person name="Wang J."/>
            <person name="Krasnoff S.B."/>
            <person name="Xu Y."/>
            <person name="Molnar I."/>
            <person name="Lin M."/>
        </authorList>
    </citation>
    <scope>NUCLEOTIDE SEQUENCE [LARGE SCALE GENOMIC DNA]</scope>
    <source>
        <strain evidence="2 3">ARSEF 6962</strain>
    </source>
</reference>
<proteinExistence type="predicted"/>
<dbReference type="STRING" id="98403.A0A151GFA6"/>
<evidence type="ECO:0000256" key="1">
    <source>
        <dbReference type="SAM" id="MobiDB-lite"/>
    </source>
</evidence>
<dbReference type="Proteomes" id="UP000076580">
    <property type="component" value="Chromosome 03"/>
</dbReference>
<dbReference type="GeneID" id="63720375"/>